<feature type="compositionally biased region" description="Basic and acidic residues" evidence="1">
    <location>
        <begin position="1"/>
        <end position="10"/>
    </location>
</feature>
<dbReference type="AlphaFoldDB" id="A0A6V7PLJ2"/>
<evidence type="ECO:0008006" key="3">
    <source>
        <dbReference type="Google" id="ProtNLM"/>
    </source>
</evidence>
<gene>
    <name evidence="2" type="ORF">CB5_LOCUS14714</name>
</gene>
<dbReference type="PANTHER" id="PTHR47718">
    <property type="entry name" value="OS01G0519700 PROTEIN"/>
    <property type="match status" value="1"/>
</dbReference>
<proteinExistence type="predicted"/>
<dbReference type="PANTHER" id="PTHR47718:SF13">
    <property type="entry name" value="OS09G0290500 PROTEIN"/>
    <property type="match status" value="1"/>
</dbReference>
<dbReference type="EMBL" id="LR862149">
    <property type="protein sequence ID" value="CAD1831503.1"/>
    <property type="molecule type" value="Genomic_DNA"/>
</dbReference>
<accession>A0A6V7PLJ2</accession>
<protein>
    <recommendedName>
        <fullName evidence="3">Protein FAR1-RELATED SEQUENCE</fullName>
    </recommendedName>
</protein>
<evidence type="ECO:0000313" key="2">
    <source>
        <dbReference type="EMBL" id="CAD1831503.1"/>
    </source>
</evidence>
<organism evidence="2">
    <name type="scientific">Ananas comosus var. bracteatus</name>
    <name type="common">red pineapple</name>
    <dbReference type="NCBI Taxonomy" id="296719"/>
    <lineage>
        <taxon>Eukaryota</taxon>
        <taxon>Viridiplantae</taxon>
        <taxon>Streptophyta</taxon>
        <taxon>Embryophyta</taxon>
        <taxon>Tracheophyta</taxon>
        <taxon>Spermatophyta</taxon>
        <taxon>Magnoliopsida</taxon>
        <taxon>Liliopsida</taxon>
        <taxon>Poales</taxon>
        <taxon>Bromeliaceae</taxon>
        <taxon>Bromelioideae</taxon>
        <taxon>Ananas</taxon>
    </lineage>
</organism>
<evidence type="ECO:0000256" key="1">
    <source>
        <dbReference type="SAM" id="MobiDB-lite"/>
    </source>
</evidence>
<name>A0A6V7PLJ2_ANACO</name>
<sequence length="159" mass="17733">MENISDRDESSSSSIGGEDELSCEDKCGINADSSCVISKIVLEHNHVLSPYKSRFFSCNRVIDPSIKRRLDLNDRVGIRLNKSFNSIAVEPGGYENLTFGEKDARNYIEKVRRLRLGEGDGEAIWYKTTPIRRIAKLGSDLLLSPQFLQAAANTSLKPP</sequence>
<feature type="region of interest" description="Disordered" evidence="1">
    <location>
        <begin position="1"/>
        <end position="21"/>
    </location>
</feature>
<reference evidence="2" key="1">
    <citation type="submission" date="2020-07" db="EMBL/GenBank/DDBJ databases">
        <authorList>
            <person name="Lin J."/>
        </authorList>
    </citation>
    <scope>NUCLEOTIDE SEQUENCE</scope>
</reference>